<dbReference type="PRINTS" id="PR00033">
    <property type="entry name" value="HTHASNC"/>
</dbReference>
<dbReference type="InterPro" id="IPR000485">
    <property type="entry name" value="AsnC-type_HTH_dom"/>
</dbReference>
<reference evidence="6" key="1">
    <citation type="submission" date="2019-03" db="EMBL/GenBank/DDBJ databases">
        <title>Aquabacterium pictum sp.nov., the first bacteriochlorophyll a-containing freshwater bacterium in the genus Aquabacterium of the class Betaproteobacteria.</title>
        <authorList>
            <person name="Hirose S."/>
            <person name="Tank M."/>
            <person name="Hara E."/>
            <person name="Tamaki H."/>
            <person name="Takaichi S."/>
            <person name="Haruta S."/>
            <person name="Hanada S."/>
        </authorList>
    </citation>
    <scope>NUCLEOTIDE SEQUENCE [LARGE SCALE GENOMIC DNA]</scope>
    <source>
        <strain evidence="6">W35</strain>
    </source>
</reference>
<dbReference type="OrthoDB" id="9809462at2"/>
<dbReference type="InterPro" id="IPR036390">
    <property type="entry name" value="WH_DNA-bd_sf"/>
</dbReference>
<dbReference type="Pfam" id="PF01037">
    <property type="entry name" value="AsnC_trans_reg"/>
    <property type="match status" value="1"/>
</dbReference>
<dbReference type="SUPFAM" id="SSF46785">
    <property type="entry name" value="Winged helix' DNA-binding domain"/>
    <property type="match status" value="1"/>
</dbReference>
<dbReference type="EMBL" id="BJCL01000004">
    <property type="protein sequence ID" value="GCL63093.1"/>
    <property type="molecule type" value="Genomic_DNA"/>
</dbReference>
<keyword evidence="1" id="KW-0805">Transcription regulation</keyword>
<evidence type="ECO:0000313" key="6">
    <source>
        <dbReference type="Proteomes" id="UP000301751"/>
    </source>
</evidence>
<dbReference type="InterPro" id="IPR019888">
    <property type="entry name" value="Tscrpt_reg_AsnC-like"/>
</dbReference>
<evidence type="ECO:0000256" key="3">
    <source>
        <dbReference type="ARBA" id="ARBA00023163"/>
    </source>
</evidence>
<dbReference type="Pfam" id="PF13412">
    <property type="entry name" value="HTH_24"/>
    <property type="match status" value="1"/>
</dbReference>
<dbReference type="InterPro" id="IPR011008">
    <property type="entry name" value="Dimeric_a/b-barrel"/>
</dbReference>
<dbReference type="GO" id="GO:0043200">
    <property type="term" value="P:response to amino acid"/>
    <property type="evidence" value="ECO:0007669"/>
    <property type="project" value="TreeGrafter"/>
</dbReference>
<dbReference type="AlphaFoldDB" id="A0A480ANW0"/>
<dbReference type="PROSITE" id="PS50956">
    <property type="entry name" value="HTH_ASNC_2"/>
    <property type="match status" value="1"/>
</dbReference>
<dbReference type="GO" id="GO:0043565">
    <property type="term" value="F:sequence-specific DNA binding"/>
    <property type="evidence" value="ECO:0007669"/>
    <property type="project" value="InterPro"/>
</dbReference>
<keyword evidence="2" id="KW-0238">DNA-binding</keyword>
<protein>
    <recommendedName>
        <fullName evidence="4">HTH asnC-type domain-containing protein</fullName>
    </recommendedName>
</protein>
<dbReference type="SMART" id="SM00344">
    <property type="entry name" value="HTH_ASNC"/>
    <property type="match status" value="1"/>
</dbReference>
<feature type="domain" description="HTH asnC-type" evidence="4">
    <location>
        <begin position="4"/>
        <end position="65"/>
    </location>
</feature>
<keyword evidence="3" id="KW-0804">Transcription</keyword>
<dbReference type="Proteomes" id="UP000301751">
    <property type="component" value="Unassembled WGS sequence"/>
</dbReference>
<dbReference type="PANTHER" id="PTHR30154:SF53">
    <property type="entry name" value="HTH-TYPE TRANSCRIPTIONAL REGULATOR LRPC"/>
    <property type="match status" value="1"/>
</dbReference>
<comment type="caution">
    <text evidence="5">The sequence shown here is derived from an EMBL/GenBank/DDBJ whole genome shotgun (WGS) entry which is preliminary data.</text>
</comment>
<sequence length="143" mass="15601">MTPLDDTDRELIALLRDDGRATVAALAARLKVARGTVQNRMARLQREGVIVGYTVRLKPQIEAHRIRALMNIAVDGNGGDAVLKALRGHPHVTALYTTNGRWDIVAELQAESLEAFDRVLSAIRLISGIASSETSLLLSIHKL</sequence>
<dbReference type="PANTHER" id="PTHR30154">
    <property type="entry name" value="LEUCINE-RESPONSIVE REGULATORY PROTEIN"/>
    <property type="match status" value="1"/>
</dbReference>
<dbReference type="Gene3D" id="3.30.70.920">
    <property type="match status" value="1"/>
</dbReference>
<evidence type="ECO:0000313" key="5">
    <source>
        <dbReference type="EMBL" id="GCL63093.1"/>
    </source>
</evidence>
<evidence type="ECO:0000256" key="2">
    <source>
        <dbReference type="ARBA" id="ARBA00023125"/>
    </source>
</evidence>
<name>A0A480ANW0_9BURK</name>
<dbReference type="InterPro" id="IPR019887">
    <property type="entry name" value="Tscrpt_reg_AsnC/Lrp_C"/>
</dbReference>
<dbReference type="InterPro" id="IPR036388">
    <property type="entry name" value="WH-like_DNA-bd_sf"/>
</dbReference>
<evidence type="ECO:0000259" key="4">
    <source>
        <dbReference type="PROSITE" id="PS50956"/>
    </source>
</evidence>
<accession>A0A480ANW0</accession>
<dbReference type="RefSeq" id="WP_137732835.1">
    <property type="nucleotide sequence ID" value="NZ_BJCL01000004.1"/>
</dbReference>
<proteinExistence type="predicted"/>
<gene>
    <name evidence="5" type="ORF">AQPW35_21740</name>
</gene>
<organism evidence="5 6">
    <name type="scientific">Pseudaquabacterium pictum</name>
    <dbReference type="NCBI Taxonomy" id="2315236"/>
    <lineage>
        <taxon>Bacteria</taxon>
        <taxon>Pseudomonadati</taxon>
        <taxon>Pseudomonadota</taxon>
        <taxon>Betaproteobacteria</taxon>
        <taxon>Burkholderiales</taxon>
        <taxon>Sphaerotilaceae</taxon>
        <taxon>Pseudaquabacterium</taxon>
    </lineage>
</organism>
<dbReference type="SUPFAM" id="SSF54909">
    <property type="entry name" value="Dimeric alpha+beta barrel"/>
    <property type="match status" value="1"/>
</dbReference>
<evidence type="ECO:0000256" key="1">
    <source>
        <dbReference type="ARBA" id="ARBA00023015"/>
    </source>
</evidence>
<dbReference type="GO" id="GO:0005829">
    <property type="term" value="C:cytosol"/>
    <property type="evidence" value="ECO:0007669"/>
    <property type="project" value="TreeGrafter"/>
</dbReference>
<keyword evidence="6" id="KW-1185">Reference proteome</keyword>
<dbReference type="Gene3D" id="1.10.10.10">
    <property type="entry name" value="Winged helix-like DNA-binding domain superfamily/Winged helix DNA-binding domain"/>
    <property type="match status" value="1"/>
</dbReference>